<name>A0A6J7ZT13_PLARU</name>
<gene>
    <name evidence="3" type="ORF">PLAN_70542</name>
</gene>
<feature type="compositionally biased region" description="Basic and acidic residues" evidence="1">
    <location>
        <begin position="1"/>
        <end position="29"/>
    </location>
</feature>
<organism evidence="3 4">
    <name type="scientific">Planktothrix rubescens CCAP 1459/22</name>
    <dbReference type="NCBI Taxonomy" id="329571"/>
    <lineage>
        <taxon>Bacteria</taxon>
        <taxon>Bacillati</taxon>
        <taxon>Cyanobacteriota</taxon>
        <taxon>Cyanophyceae</taxon>
        <taxon>Oscillatoriophycideae</taxon>
        <taxon>Oscillatoriales</taxon>
        <taxon>Microcoleaceae</taxon>
        <taxon>Planktothrix</taxon>
    </lineage>
</organism>
<proteinExistence type="predicted"/>
<dbReference type="PANTHER" id="PTHR39639:SF1">
    <property type="entry name" value="DUF262 DOMAIN-CONTAINING PROTEIN"/>
    <property type="match status" value="1"/>
</dbReference>
<keyword evidence="4" id="KW-1185">Reference proteome</keyword>
<feature type="domain" description="GmrSD restriction endonucleases N-terminal" evidence="2">
    <location>
        <begin position="61"/>
        <end position="199"/>
    </location>
</feature>
<accession>A0A6J7ZT13</accession>
<feature type="region of interest" description="Disordered" evidence="1">
    <location>
        <begin position="1"/>
        <end position="30"/>
    </location>
</feature>
<reference evidence="3" key="1">
    <citation type="submission" date="2020-05" db="EMBL/GenBank/DDBJ databases">
        <authorList>
            <consortium name="Genoscope - CEA"/>
            <person name="William W."/>
        </authorList>
    </citation>
    <scope>NUCLEOTIDE SEQUENCE [LARGE SCALE GENOMIC DNA]</scope>
    <source>
        <strain evidence="3">PCC 7821</strain>
    </source>
</reference>
<dbReference type="EMBL" id="CZCZ02000017">
    <property type="protein sequence ID" value="CAC5345965.1"/>
    <property type="molecule type" value="Genomic_DNA"/>
</dbReference>
<protein>
    <recommendedName>
        <fullName evidence="2">GmrSD restriction endonucleases N-terminal domain-containing protein</fullName>
    </recommendedName>
</protein>
<dbReference type="InterPro" id="IPR004919">
    <property type="entry name" value="GmrSD_N"/>
</dbReference>
<evidence type="ECO:0000256" key="1">
    <source>
        <dbReference type="SAM" id="MobiDB-lite"/>
    </source>
</evidence>
<dbReference type="Pfam" id="PF03235">
    <property type="entry name" value="GmrSD_N"/>
    <property type="match status" value="1"/>
</dbReference>
<evidence type="ECO:0000313" key="3">
    <source>
        <dbReference type="EMBL" id="CAC5345965.1"/>
    </source>
</evidence>
<dbReference type="RefSeq" id="WP_026786654.1">
    <property type="nucleotide sequence ID" value="NZ_LR812491.1"/>
</dbReference>
<evidence type="ECO:0000259" key="2">
    <source>
        <dbReference type="Pfam" id="PF03235"/>
    </source>
</evidence>
<sequence length="391" mass="46001">MLFAPVEEKMWEKSSSKRQKKMSDGEINDKYSSQENRILTEINREKLPSFAEALKKKGYMNVQPVYQRRPRWDAKMKSRLIESFLINIPVPPIILFEEDYNSYEVMDGQQRITAIREFYENKLKLTGLELWPEINGRTYDQLPIKVKAGIDRRSISSIVIIAESTSDPEIAFFLKQKSFERFNTGGVDLSQQEVRNCLYQGKFNSLLLELSRDPIFTQSWGIPTDENDPDLLNNNLYKKMEDAELVLRFFALRNVDHFQRGMEGFLDLYMIKSLKFSDQDILILKEVFLKTINLAYQIYNDNLFKPFDPKSMTCWKKDSYKAYYDAVMVGFNRHLDEREILINKKTRIIEETKKLFEREESRLLTGGGKSKAEIQQRIQLFDDMLSQVIGE</sequence>
<dbReference type="AlphaFoldDB" id="A0A6J7ZT13"/>
<dbReference type="PANTHER" id="PTHR39639">
    <property type="entry name" value="CHROMOSOME 16, WHOLE GENOME SHOTGUN SEQUENCE"/>
    <property type="match status" value="1"/>
</dbReference>
<evidence type="ECO:0000313" key="4">
    <source>
        <dbReference type="Proteomes" id="UP000196521"/>
    </source>
</evidence>
<comment type="caution">
    <text evidence="3">The sequence shown here is derived from an EMBL/GenBank/DDBJ whole genome shotgun (WGS) entry which is preliminary data.</text>
</comment>
<dbReference type="Proteomes" id="UP000196521">
    <property type="component" value="Unassembled WGS sequence"/>
</dbReference>